<name>A0AAU2A2G3_9ACTN</name>
<evidence type="ECO:0000313" key="2">
    <source>
        <dbReference type="EMBL" id="WTT18799.1"/>
    </source>
</evidence>
<organism evidence="2">
    <name type="scientific">Streptomyces sp. NBC_00093</name>
    <dbReference type="NCBI Taxonomy" id="2975649"/>
    <lineage>
        <taxon>Bacteria</taxon>
        <taxon>Bacillati</taxon>
        <taxon>Actinomycetota</taxon>
        <taxon>Actinomycetes</taxon>
        <taxon>Kitasatosporales</taxon>
        <taxon>Streptomycetaceae</taxon>
        <taxon>Streptomyces</taxon>
    </lineage>
</organism>
<accession>A0AAU2A2G3</accession>
<dbReference type="AlphaFoldDB" id="A0AAU2A2G3"/>
<proteinExistence type="predicted"/>
<evidence type="ECO:0000256" key="1">
    <source>
        <dbReference type="SAM" id="SignalP"/>
    </source>
</evidence>
<sequence>MNVRRVLTTALAAVTPMAGALLLAVAAPAASAAANPCGFYETGSDAYYNHCTGDGSRIVIEVEVFGPNYEKCVGPGDTWLGSSGKIDGAHYVGRLC</sequence>
<feature type="signal peptide" evidence="1">
    <location>
        <begin position="1"/>
        <end position="32"/>
    </location>
</feature>
<keyword evidence="1" id="KW-0732">Signal</keyword>
<feature type="chain" id="PRO_5043367640" evidence="1">
    <location>
        <begin position="33"/>
        <end position="96"/>
    </location>
</feature>
<dbReference type="EMBL" id="CP108222">
    <property type="protein sequence ID" value="WTT18799.1"/>
    <property type="molecule type" value="Genomic_DNA"/>
</dbReference>
<dbReference type="InterPro" id="IPR045935">
    <property type="entry name" value="DUF6355"/>
</dbReference>
<protein>
    <submittedName>
        <fullName evidence="2">DUF6355 family natural product biosynthesis protein</fullName>
    </submittedName>
</protein>
<reference evidence="2" key="1">
    <citation type="submission" date="2022-10" db="EMBL/GenBank/DDBJ databases">
        <title>The complete genomes of actinobacterial strains from the NBC collection.</title>
        <authorList>
            <person name="Joergensen T.S."/>
            <person name="Alvarez Arevalo M."/>
            <person name="Sterndorff E.B."/>
            <person name="Faurdal D."/>
            <person name="Vuksanovic O."/>
            <person name="Mourched A.-S."/>
            <person name="Charusanti P."/>
            <person name="Shaw S."/>
            <person name="Blin K."/>
            <person name="Weber T."/>
        </authorList>
    </citation>
    <scope>NUCLEOTIDE SEQUENCE</scope>
    <source>
        <strain evidence="2">NBC_00093</strain>
    </source>
</reference>
<gene>
    <name evidence="2" type="ORF">OHA22_26350</name>
</gene>
<dbReference type="Pfam" id="PF19882">
    <property type="entry name" value="DUF6355"/>
    <property type="match status" value="1"/>
</dbReference>